<gene>
    <name evidence="1" type="ORF">E5Q11_17635</name>
</gene>
<comment type="caution">
    <text evidence="1">The sequence shown here is derived from an EMBL/GenBank/DDBJ whole genome shotgun (WGS) entry which is preliminary data.</text>
</comment>
<name>A0A4Z1BT78_9GAMM</name>
<dbReference type="EMBL" id="SRPF01000081">
    <property type="protein sequence ID" value="TGN37551.1"/>
    <property type="molecule type" value="Genomic_DNA"/>
</dbReference>
<feature type="non-terminal residue" evidence="1">
    <location>
        <position position="63"/>
    </location>
</feature>
<accession>A0A4Z1BT78</accession>
<dbReference type="AlphaFoldDB" id="A0A4Z1BT78"/>
<reference evidence="1 2" key="1">
    <citation type="submission" date="2019-04" db="EMBL/GenBank/DDBJ databases">
        <authorList>
            <person name="Park S."/>
            <person name="Yoon J.-H."/>
        </authorList>
    </citation>
    <scope>NUCLEOTIDE SEQUENCE [LARGE SCALE GENOMIC DNA]</scope>
    <source>
        <strain evidence="1 2">HJM-18</strain>
    </source>
</reference>
<evidence type="ECO:0000313" key="1">
    <source>
        <dbReference type="EMBL" id="TGN37551.1"/>
    </source>
</evidence>
<sequence>MALVSAAAQANQVPPEPFEDAVLEETVSISSPGRLVLFSPGREVNNEIRSASLARLPVKGEGQ</sequence>
<proteinExistence type="predicted"/>
<protein>
    <submittedName>
        <fullName evidence="1">DUF4892 domain-containing protein</fullName>
    </submittedName>
</protein>
<evidence type="ECO:0000313" key="2">
    <source>
        <dbReference type="Proteomes" id="UP000298325"/>
    </source>
</evidence>
<organism evidence="1 2">
    <name type="scientific">Marinobacter confluentis</name>
    <dbReference type="NCBI Taxonomy" id="1697557"/>
    <lineage>
        <taxon>Bacteria</taxon>
        <taxon>Pseudomonadati</taxon>
        <taxon>Pseudomonadota</taxon>
        <taxon>Gammaproteobacteria</taxon>
        <taxon>Pseudomonadales</taxon>
        <taxon>Marinobacteraceae</taxon>
        <taxon>Marinobacter</taxon>
    </lineage>
</organism>
<keyword evidence="2" id="KW-1185">Reference proteome</keyword>
<dbReference type="Proteomes" id="UP000298325">
    <property type="component" value="Unassembled WGS sequence"/>
</dbReference>